<keyword evidence="2" id="KW-0472">Membrane</keyword>
<keyword evidence="2" id="KW-0812">Transmembrane</keyword>
<evidence type="ECO:0000313" key="3">
    <source>
        <dbReference type="EMBL" id="KAJ3478956.1"/>
    </source>
</evidence>
<evidence type="ECO:0000256" key="1">
    <source>
        <dbReference type="SAM" id="MobiDB-lite"/>
    </source>
</evidence>
<accession>A0AAD5UVJ0</accession>
<sequence length="181" mass="19917">MIRYKLKNATRHQSDVLHHPERLNQATPILDDKDSTGSPAQGVEGVSTAQFSFLPPLTNFDFITNPIQNHISISRVEPFWFLHRRHNRAHGNESPIPIPPPPENDPEYQNDPTPQPVSELQSPVNLLTKCHTMSVTLASIGFILALVGILTFVWKALPQDVSIFATASLGVCALAGIIALS</sequence>
<feature type="transmembrane region" description="Helical" evidence="2">
    <location>
        <begin position="135"/>
        <end position="157"/>
    </location>
</feature>
<name>A0AAD5UVJ0_9APHY</name>
<comment type="caution">
    <text evidence="3">The sequence shown here is derived from an EMBL/GenBank/DDBJ whole genome shotgun (WGS) entry which is preliminary data.</text>
</comment>
<protein>
    <submittedName>
        <fullName evidence="3">Uncharacterized protein</fullName>
    </submittedName>
</protein>
<evidence type="ECO:0000256" key="2">
    <source>
        <dbReference type="SAM" id="Phobius"/>
    </source>
</evidence>
<feature type="compositionally biased region" description="Basic and acidic residues" evidence="1">
    <location>
        <begin position="12"/>
        <end position="22"/>
    </location>
</feature>
<dbReference type="Proteomes" id="UP001212997">
    <property type="component" value="Unassembled WGS sequence"/>
</dbReference>
<keyword evidence="2" id="KW-1133">Transmembrane helix</keyword>
<gene>
    <name evidence="3" type="ORF">NLI96_g9396</name>
</gene>
<reference evidence="3" key="1">
    <citation type="submission" date="2022-07" db="EMBL/GenBank/DDBJ databases">
        <title>Genome Sequence of Physisporinus lineatus.</title>
        <authorList>
            <person name="Buettner E."/>
        </authorList>
    </citation>
    <scope>NUCLEOTIDE SEQUENCE</scope>
    <source>
        <strain evidence="3">VT162</strain>
    </source>
</reference>
<feature type="transmembrane region" description="Helical" evidence="2">
    <location>
        <begin position="163"/>
        <end position="180"/>
    </location>
</feature>
<dbReference type="EMBL" id="JANAWD010000472">
    <property type="protein sequence ID" value="KAJ3478956.1"/>
    <property type="molecule type" value="Genomic_DNA"/>
</dbReference>
<proteinExistence type="predicted"/>
<feature type="region of interest" description="Disordered" evidence="1">
    <location>
        <begin position="1"/>
        <end position="23"/>
    </location>
</feature>
<feature type="region of interest" description="Disordered" evidence="1">
    <location>
        <begin position="90"/>
        <end position="119"/>
    </location>
</feature>
<dbReference type="AlphaFoldDB" id="A0AAD5UVJ0"/>
<keyword evidence="4" id="KW-1185">Reference proteome</keyword>
<feature type="compositionally biased region" description="Basic residues" evidence="1">
    <location>
        <begin position="1"/>
        <end position="10"/>
    </location>
</feature>
<evidence type="ECO:0000313" key="4">
    <source>
        <dbReference type="Proteomes" id="UP001212997"/>
    </source>
</evidence>
<organism evidence="3 4">
    <name type="scientific">Meripilus lineatus</name>
    <dbReference type="NCBI Taxonomy" id="2056292"/>
    <lineage>
        <taxon>Eukaryota</taxon>
        <taxon>Fungi</taxon>
        <taxon>Dikarya</taxon>
        <taxon>Basidiomycota</taxon>
        <taxon>Agaricomycotina</taxon>
        <taxon>Agaricomycetes</taxon>
        <taxon>Polyporales</taxon>
        <taxon>Meripilaceae</taxon>
        <taxon>Meripilus</taxon>
    </lineage>
</organism>